<dbReference type="Proteomes" id="UP000292547">
    <property type="component" value="Chromosome"/>
</dbReference>
<feature type="chain" id="PRO_5038333733" description="Lipoprotein" evidence="2">
    <location>
        <begin position="28"/>
        <end position="242"/>
    </location>
</feature>
<feature type="region of interest" description="Disordered" evidence="1">
    <location>
        <begin position="222"/>
        <end position="242"/>
    </location>
</feature>
<evidence type="ECO:0000256" key="2">
    <source>
        <dbReference type="SAM" id="SignalP"/>
    </source>
</evidence>
<dbReference type="KEGG" id="sseo:D0Z67_19180"/>
<dbReference type="Gene3D" id="2.50.20.20">
    <property type="match status" value="1"/>
</dbReference>
<evidence type="ECO:0000313" key="4">
    <source>
        <dbReference type="Proteomes" id="UP000292547"/>
    </source>
</evidence>
<keyword evidence="2" id="KW-0732">Signal</keyword>
<protein>
    <recommendedName>
        <fullName evidence="5">Lipoprotein</fullName>
    </recommendedName>
</protein>
<dbReference type="STRING" id="73044.GCA_000725795_02826"/>
<gene>
    <name evidence="3" type="ORF">D0Z67_19180</name>
</gene>
<evidence type="ECO:0000256" key="1">
    <source>
        <dbReference type="SAM" id="MobiDB-lite"/>
    </source>
</evidence>
<dbReference type="AlphaFoldDB" id="A0A4P6U573"/>
<sequence length="242" mass="24850">MPQARIRRTARVAALCVLAASALTLLTGCGEEDPDAGTNGVGRLPARKIQTQSRAAADAAPAVHLAGTVVTGGVAFKLDMRLKSGGGSGSVTSKGSTFQLLRVGDELYVKADAAFWNHGGDTSAAGKLDGKYVKVPQKDPAYQKFSGLTEKDVLLPALLTLHGELATAGHHTQAGTRTIRVTGDGGPGGTLDVSLEGKPYPLRLVRGGGAGTLTFSEWGKDFPAAEPAKNDTVDYGGQLPGS</sequence>
<accession>A0A4P6U573</accession>
<name>A0A4P6U573_STRSO</name>
<reference evidence="3 4" key="1">
    <citation type="submission" date="2018-08" db="EMBL/GenBank/DDBJ databases">
        <title>The complete genome sequence of Streptomyces seoulensis, a pioneer strain for nickel superoxide dismutase discovery.</title>
        <authorList>
            <person name="Shin J."/>
            <person name="Lee J.-S."/>
            <person name="Lee E.-J."/>
            <person name="Youn H.-D."/>
        </authorList>
    </citation>
    <scope>NUCLEOTIDE SEQUENCE [LARGE SCALE GENOMIC DNA]</scope>
    <source>
        <strain evidence="3 4">KCTC 9819</strain>
    </source>
</reference>
<dbReference type="OrthoDB" id="4312411at2"/>
<evidence type="ECO:0000313" key="3">
    <source>
        <dbReference type="EMBL" id="QBJ94244.1"/>
    </source>
</evidence>
<dbReference type="PROSITE" id="PS51257">
    <property type="entry name" value="PROKAR_LIPOPROTEIN"/>
    <property type="match status" value="1"/>
</dbReference>
<keyword evidence="4" id="KW-1185">Reference proteome</keyword>
<proteinExistence type="predicted"/>
<feature type="signal peptide" evidence="2">
    <location>
        <begin position="1"/>
        <end position="27"/>
    </location>
</feature>
<evidence type="ECO:0008006" key="5">
    <source>
        <dbReference type="Google" id="ProtNLM"/>
    </source>
</evidence>
<dbReference type="EMBL" id="CP032229">
    <property type="protein sequence ID" value="QBJ94244.1"/>
    <property type="molecule type" value="Genomic_DNA"/>
</dbReference>
<organism evidence="3 4">
    <name type="scientific">Streptomyces seoulensis</name>
    <dbReference type="NCBI Taxonomy" id="73044"/>
    <lineage>
        <taxon>Bacteria</taxon>
        <taxon>Bacillati</taxon>
        <taxon>Actinomycetota</taxon>
        <taxon>Actinomycetes</taxon>
        <taxon>Kitasatosporales</taxon>
        <taxon>Streptomycetaceae</taxon>
        <taxon>Streptomyces</taxon>
    </lineage>
</organism>